<evidence type="ECO:0000313" key="1">
    <source>
        <dbReference type="EMBL" id="PWA65876.1"/>
    </source>
</evidence>
<keyword evidence="2" id="KW-1185">Reference proteome</keyword>
<dbReference type="AlphaFoldDB" id="A0A2U1MXD0"/>
<protein>
    <submittedName>
        <fullName evidence="1">Uncharacterized protein</fullName>
    </submittedName>
</protein>
<accession>A0A2U1MXD0</accession>
<evidence type="ECO:0000313" key="2">
    <source>
        <dbReference type="Proteomes" id="UP000245207"/>
    </source>
</evidence>
<dbReference type="Proteomes" id="UP000245207">
    <property type="component" value="Unassembled WGS sequence"/>
</dbReference>
<comment type="caution">
    <text evidence="1">The sequence shown here is derived from an EMBL/GenBank/DDBJ whole genome shotgun (WGS) entry which is preliminary data.</text>
</comment>
<organism evidence="1 2">
    <name type="scientific">Artemisia annua</name>
    <name type="common">Sweet wormwood</name>
    <dbReference type="NCBI Taxonomy" id="35608"/>
    <lineage>
        <taxon>Eukaryota</taxon>
        <taxon>Viridiplantae</taxon>
        <taxon>Streptophyta</taxon>
        <taxon>Embryophyta</taxon>
        <taxon>Tracheophyta</taxon>
        <taxon>Spermatophyta</taxon>
        <taxon>Magnoliopsida</taxon>
        <taxon>eudicotyledons</taxon>
        <taxon>Gunneridae</taxon>
        <taxon>Pentapetalae</taxon>
        <taxon>asterids</taxon>
        <taxon>campanulids</taxon>
        <taxon>Asterales</taxon>
        <taxon>Asteraceae</taxon>
        <taxon>Asteroideae</taxon>
        <taxon>Anthemideae</taxon>
        <taxon>Artemisiinae</taxon>
        <taxon>Artemisia</taxon>
    </lineage>
</organism>
<dbReference type="EMBL" id="PKPP01004143">
    <property type="protein sequence ID" value="PWA65876.1"/>
    <property type="molecule type" value="Genomic_DNA"/>
</dbReference>
<name>A0A2U1MXD0_ARTAN</name>
<gene>
    <name evidence="1" type="ORF">CTI12_AA333650</name>
</gene>
<sequence length="124" mass="14046">MATAPSNYGLSRTPNFQELRKAAGSDDLQDSLRLLFTQQNTENDGLLMVWGQQRDELVQKIQKMENLIEEGEGFLPFHAFGEMNLEMMKESLESDKKTLAALIGLIDVACEAKKEKDIHLLFVE</sequence>
<reference evidence="1 2" key="1">
    <citation type="journal article" date="2018" name="Mol. Plant">
        <title>The genome of Artemisia annua provides insight into the evolution of Asteraceae family and artemisinin biosynthesis.</title>
        <authorList>
            <person name="Shen Q."/>
            <person name="Zhang L."/>
            <person name="Liao Z."/>
            <person name="Wang S."/>
            <person name="Yan T."/>
            <person name="Shi P."/>
            <person name="Liu M."/>
            <person name="Fu X."/>
            <person name="Pan Q."/>
            <person name="Wang Y."/>
            <person name="Lv Z."/>
            <person name="Lu X."/>
            <person name="Zhang F."/>
            <person name="Jiang W."/>
            <person name="Ma Y."/>
            <person name="Chen M."/>
            <person name="Hao X."/>
            <person name="Li L."/>
            <person name="Tang Y."/>
            <person name="Lv G."/>
            <person name="Zhou Y."/>
            <person name="Sun X."/>
            <person name="Brodelius P.E."/>
            <person name="Rose J.K.C."/>
            <person name="Tang K."/>
        </authorList>
    </citation>
    <scope>NUCLEOTIDE SEQUENCE [LARGE SCALE GENOMIC DNA]</scope>
    <source>
        <strain evidence="2">cv. Huhao1</strain>
        <tissue evidence="1">Leaf</tissue>
    </source>
</reference>
<proteinExistence type="predicted"/>